<dbReference type="PANTHER" id="PTHR46455:SF5">
    <property type="entry name" value="SET AND MYND DOMAIN CONTAINING, ARTHROPOD-SPECIFIC, MEMBER 4, ISOFORM A"/>
    <property type="match status" value="1"/>
</dbReference>
<comment type="caution">
    <text evidence="3">The sequence shown here is derived from an EMBL/GenBank/DDBJ whole genome shotgun (WGS) entry which is preliminary data.</text>
</comment>
<gene>
    <name evidence="3" type="ORF">AFUS01_LOCUS36777</name>
</gene>
<keyword evidence="1" id="KW-0863">Zinc-finger</keyword>
<dbReference type="AlphaFoldDB" id="A0A8J2PEW9"/>
<dbReference type="PROSITE" id="PS51083">
    <property type="entry name" value="ZF_HIT"/>
    <property type="match status" value="1"/>
</dbReference>
<protein>
    <recommendedName>
        <fullName evidence="2">HIT-type domain-containing protein</fullName>
    </recommendedName>
</protein>
<dbReference type="InterPro" id="IPR007529">
    <property type="entry name" value="Znf_HIT"/>
</dbReference>
<evidence type="ECO:0000313" key="4">
    <source>
        <dbReference type="Proteomes" id="UP000708208"/>
    </source>
</evidence>
<sequence>HWKIHKKDCNCYRIIDEPELGKGFVATREIKAGSIILDELPVVFAPSWDTPSCITCGVTLPRTVKYQRCPKCTWPICSLECAKVEIHAENECKLFTSKSFGFALSFIPNRSILPNFTKLIRACCLKMKRPDVYQQMTEVCSDFSVPVVDGPRQEQLEEMMPHLKALGLDLKHAEIKK</sequence>
<feature type="non-terminal residue" evidence="3">
    <location>
        <position position="1"/>
    </location>
</feature>
<organism evidence="3 4">
    <name type="scientific">Allacma fusca</name>
    <dbReference type="NCBI Taxonomy" id="39272"/>
    <lineage>
        <taxon>Eukaryota</taxon>
        <taxon>Metazoa</taxon>
        <taxon>Ecdysozoa</taxon>
        <taxon>Arthropoda</taxon>
        <taxon>Hexapoda</taxon>
        <taxon>Collembola</taxon>
        <taxon>Symphypleona</taxon>
        <taxon>Sminthuridae</taxon>
        <taxon>Allacma</taxon>
    </lineage>
</organism>
<dbReference type="InterPro" id="IPR053010">
    <property type="entry name" value="SET_SmydA-8"/>
</dbReference>
<keyword evidence="1" id="KW-0862">Zinc</keyword>
<proteinExistence type="predicted"/>
<feature type="domain" description="HIT-type" evidence="2">
    <location>
        <begin position="53"/>
        <end position="92"/>
    </location>
</feature>
<dbReference type="PANTHER" id="PTHR46455">
    <property type="entry name" value="SET AND MYND DOMAIN CONTAINING, ARTHROPOD-SPECIFIC, MEMBER 4, ISOFORM A"/>
    <property type="match status" value="1"/>
</dbReference>
<feature type="non-terminal residue" evidence="3">
    <location>
        <position position="177"/>
    </location>
</feature>
<evidence type="ECO:0000259" key="2">
    <source>
        <dbReference type="PROSITE" id="PS51083"/>
    </source>
</evidence>
<dbReference type="GO" id="GO:0008270">
    <property type="term" value="F:zinc ion binding"/>
    <property type="evidence" value="ECO:0007669"/>
    <property type="project" value="UniProtKB-UniRule"/>
</dbReference>
<evidence type="ECO:0000313" key="3">
    <source>
        <dbReference type="EMBL" id="CAG7826737.1"/>
    </source>
</evidence>
<reference evidence="3" key="1">
    <citation type="submission" date="2021-06" db="EMBL/GenBank/DDBJ databases">
        <authorList>
            <person name="Hodson N. C."/>
            <person name="Mongue J. A."/>
            <person name="Jaron S. K."/>
        </authorList>
    </citation>
    <scope>NUCLEOTIDE SEQUENCE</scope>
</reference>
<keyword evidence="4" id="KW-1185">Reference proteome</keyword>
<dbReference type="OrthoDB" id="3180714at2759"/>
<dbReference type="Proteomes" id="UP000708208">
    <property type="component" value="Unassembled WGS sequence"/>
</dbReference>
<name>A0A8J2PEW9_9HEXA</name>
<keyword evidence="1" id="KW-0479">Metal-binding</keyword>
<dbReference type="EMBL" id="CAJVCH010540941">
    <property type="protein sequence ID" value="CAG7826737.1"/>
    <property type="molecule type" value="Genomic_DNA"/>
</dbReference>
<evidence type="ECO:0000256" key="1">
    <source>
        <dbReference type="PROSITE-ProRule" id="PRU00453"/>
    </source>
</evidence>
<accession>A0A8J2PEW9</accession>